<accession>A0A835CI91</accession>
<proteinExistence type="predicted"/>
<comment type="caution">
    <text evidence="1">The sequence shown here is derived from an EMBL/GenBank/DDBJ whole genome shotgun (WGS) entry which is preliminary data.</text>
</comment>
<dbReference type="AlphaFoldDB" id="A0A835CI91"/>
<evidence type="ECO:0000313" key="2">
    <source>
        <dbReference type="Proteomes" id="UP000634136"/>
    </source>
</evidence>
<gene>
    <name evidence="1" type="ORF">G2W53_001026</name>
</gene>
<dbReference type="EMBL" id="JAAIUW010000001">
    <property type="protein sequence ID" value="KAF7844121.1"/>
    <property type="molecule type" value="Genomic_DNA"/>
</dbReference>
<dbReference type="Proteomes" id="UP000634136">
    <property type="component" value="Unassembled WGS sequence"/>
</dbReference>
<name>A0A835CI91_9FABA</name>
<keyword evidence="2" id="KW-1185">Reference proteome</keyword>
<protein>
    <submittedName>
        <fullName evidence="1">Uncharacterized protein</fullName>
    </submittedName>
</protein>
<sequence>MESHTPADASVKPTEIRQQLASITIQMNSLNERVDRIFNFMEKSNGKTDDPWTSVPVAKEARAKRGKVTFQLSRDHTVNFFYLEDEEDPIDEERYNPVVKANGVEVKKEEVDANIAQGQGMTKSCRLYVSNVPIDKPEASGEKDATGPNSGGISTCIRPYFGIEHHGIGYNWRLKSNLGVEQILHISETIISTDGGRKSGTVAVVKEGFSSRSFPLIHRSGVREPLASCEAKLIPSVFSHK</sequence>
<evidence type="ECO:0000313" key="1">
    <source>
        <dbReference type="EMBL" id="KAF7844121.1"/>
    </source>
</evidence>
<reference evidence="1" key="1">
    <citation type="submission" date="2020-09" db="EMBL/GenBank/DDBJ databases">
        <title>Genome-Enabled Discovery of Anthraquinone Biosynthesis in Senna tora.</title>
        <authorList>
            <person name="Kang S.-H."/>
            <person name="Pandey R.P."/>
            <person name="Lee C.-M."/>
            <person name="Sim J.-S."/>
            <person name="Jeong J.-T."/>
            <person name="Choi B.-S."/>
            <person name="Jung M."/>
            <person name="Ginzburg D."/>
            <person name="Zhao K."/>
            <person name="Won S.Y."/>
            <person name="Oh T.-J."/>
            <person name="Yu Y."/>
            <person name="Kim N.-H."/>
            <person name="Lee O.R."/>
            <person name="Lee T.-H."/>
            <person name="Bashyal P."/>
            <person name="Kim T.-S."/>
            <person name="Lee W.-H."/>
            <person name="Kawkins C."/>
            <person name="Kim C.-K."/>
            <person name="Kim J.S."/>
            <person name="Ahn B.O."/>
            <person name="Rhee S.Y."/>
            <person name="Sohng J.K."/>
        </authorList>
    </citation>
    <scope>NUCLEOTIDE SEQUENCE</scope>
    <source>
        <tissue evidence="1">Leaf</tissue>
    </source>
</reference>
<organism evidence="1 2">
    <name type="scientific">Senna tora</name>
    <dbReference type="NCBI Taxonomy" id="362788"/>
    <lineage>
        <taxon>Eukaryota</taxon>
        <taxon>Viridiplantae</taxon>
        <taxon>Streptophyta</taxon>
        <taxon>Embryophyta</taxon>
        <taxon>Tracheophyta</taxon>
        <taxon>Spermatophyta</taxon>
        <taxon>Magnoliopsida</taxon>
        <taxon>eudicotyledons</taxon>
        <taxon>Gunneridae</taxon>
        <taxon>Pentapetalae</taxon>
        <taxon>rosids</taxon>
        <taxon>fabids</taxon>
        <taxon>Fabales</taxon>
        <taxon>Fabaceae</taxon>
        <taxon>Caesalpinioideae</taxon>
        <taxon>Cassia clade</taxon>
        <taxon>Senna</taxon>
    </lineage>
</organism>